<keyword evidence="6" id="KW-1185">Reference proteome</keyword>
<dbReference type="InterPro" id="IPR030830">
    <property type="entry name" value="Myo_inos_IolC"/>
</dbReference>
<organism evidence="5 6">
    <name type="scientific">Devosia litorisediminis</name>
    <dbReference type="NCBI Taxonomy" id="2829817"/>
    <lineage>
        <taxon>Bacteria</taxon>
        <taxon>Pseudomonadati</taxon>
        <taxon>Pseudomonadota</taxon>
        <taxon>Alphaproteobacteria</taxon>
        <taxon>Hyphomicrobiales</taxon>
        <taxon>Devosiaceae</taxon>
        <taxon>Devosia</taxon>
    </lineage>
</organism>
<comment type="caution">
    <text evidence="5">The sequence shown here is derived from an EMBL/GenBank/DDBJ whole genome shotgun (WGS) entry which is preliminary data.</text>
</comment>
<dbReference type="Pfam" id="PF00294">
    <property type="entry name" value="PfkB"/>
    <property type="match status" value="1"/>
</dbReference>
<accession>A0A942IDH8</accession>
<name>A0A942IDH8_9HYPH</name>
<dbReference type="AlphaFoldDB" id="A0A942IDH8"/>
<gene>
    <name evidence="5" type="primary">iolC</name>
    <name evidence="5" type="ORF">KD146_06150</name>
</gene>
<evidence type="ECO:0000259" key="4">
    <source>
        <dbReference type="Pfam" id="PF00294"/>
    </source>
</evidence>
<dbReference type="NCBIfam" id="TIGR04382">
    <property type="entry name" value="myo_inos_iolC_N"/>
    <property type="match status" value="1"/>
</dbReference>
<dbReference type="PANTHER" id="PTHR43085">
    <property type="entry name" value="HEXOKINASE FAMILY MEMBER"/>
    <property type="match status" value="1"/>
</dbReference>
<evidence type="ECO:0000256" key="3">
    <source>
        <dbReference type="ARBA" id="ARBA00022777"/>
    </source>
</evidence>
<dbReference type="EMBL" id="JAGXTP010000001">
    <property type="protein sequence ID" value="MBS3848275.1"/>
    <property type="molecule type" value="Genomic_DNA"/>
</dbReference>
<dbReference type="InterPro" id="IPR002173">
    <property type="entry name" value="Carboh/pur_kinase_PfkB_CS"/>
</dbReference>
<dbReference type="PANTHER" id="PTHR43085:SF49">
    <property type="entry name" value="5-DEHYDRO-2-DEOXYGLUCONOKINASE"/>
    <property type="match status" value="1"/>
</dbReference>
<comment type="similarity">
    <text evidence="1">Belongs to the carbohydrate kinase PfkB family.</text>
</comment>
<evidence type="ECO:0000313" key="5">
    <source>
        <dbReference type="EMBL" id="MBS3848275.1"/>
    </source>
</evidence>
<dbReference type="InterPro" id="IPR011611">
    <property type="entry name" value="PfkB_dom"/>
</dbReference>
<keyword evidence="2 5" id="KW-0808">Transferase</keyword>
<dbReference type="InterPro" id="IPR029056">
    <property type="entry name" value="Ribokinase-like"/>
</dbReference>
<sequence length="350" mass="36863">MTACVPPTSNRKLAGNASARGLEVTSPLNSTHQKFLVLGRAGMDLYPDPPGIRTQDATQMTVSLGGSAANIAVALTRHGLQAALLTRVSDDAIGRFCINQLAHYGIDAQHVTPVGGEARNSLAVVESRIEDHQSVIYRNGAADFELTLTDVEQVDFDSFDAFASAGTALASEPSRSATFAAMERARAAGMPVIFDVDYRPYSWPSAAVAADVYSRASALCDIIVGNDDEFGFMAGGKHKGLAFARQLAQRQGRIVVYKMGEFGAITITPNGETRTGIFHVTALKPTGAGDAFMGGFLAGLTRDWPLHQAVLYGSAAAAIVVSKIGCAPAMPTSAELDDFMASHPGPTQIE</sequence>
<dbReference type="EC" id="2.7.1.92" evidence="5"/>
<proteinExistence type="inferred from homology"/>
<dbReference type="GO" id="GO:0047590">
    <property type="term" value="F:5-dehydro-2-deoxygluconokinase activity"/>
    <property type="evidence" value="ECO:0007669"/>
    <property type="project" value="UniProtKB-EC"/>
</dbReference>
<keyword evidence="3" id="KW-0418">Kinase</keyword>
<evidence type="ECO:0000256" key="1">
    <source>
        <dbReference type="ARBA" id="ARBA00010688"/>
    </source>
</evidence>
<dbReference type="Gene3D" id="3.40.1190.20">
    <property type="match status" value="1"/>
</dbReference>
<dbReference type="Proteomes" id="UP000678281">
    <property type="component" value="Unassembled WGS sequence"/>
</dbReference>
<reference evidence="5" key="1">
    <citation type="submission" date="2021-04" db="EMBL/GenBank/DDBJ databases">
        <title>Devosia litorisediminis sp. nov., isolated from a sand dune.</title>
        <authorList>
            <person name="Park S."/>
            <person name="Yoon J.-H."/>
        </authorList>
    </citation>
    <scope>NUCLEOTIDE SEQUENCE</scope>
    <source>
        <strain evidence="5">BSSL-BM10</strain>
    </source>
</reference>
<feature type="domain" description="Carbohydrate kinase PfkB" evidence="4">
    <location>
        <begin position="34"/>
        <end position="332"/>
    </location>
</feature>
<dbReference type="SUPFAM" id="SSF53613">
    <property type="entry name" value="Ribokinase-like"/>
    <property type="match status" value="1"/>
</dbReference>
<dbReference type="CDD" id="cd01166">
    <property type="entry name" value="KdgK"/>
    <property type="match status" value="1"/>
</dbReference>
<protein>
    <submittedName>
        <fullName evidence="5">5-dehydro-2-deoxygluconokinase</fullName>
        <ecNumber evidence="5">2.7.1.92</ecNumber>
    </submittedName>
</protein>
<dbReference type="PROSITE" id="PS00584">
    <property type="entry name" value="PFKB_KINASES_2"/>
    <property type="match status" value="1"/>
</dbReference>
<evidence type="ECO:0000256" key="2">
    <source>
        <dbReference type="ARBA" id="ARBA00022679"/>
    </source>
</evidence>
<dbReference type="InterPro" id="IPR050306">
    <property type="entry name" value="PfkB_Carbo_kinase"/>
</dbReference>
<evidence type="ECO:0000313" key="6">
    <source>
        <dbReference type="Proteomes" id="UP000678281"/>
    </source>
</evidence>